<protein>
    <submittedName>
        <fullName evidence="1">Uncharacterized protein</fullName>
    </submittedName>
</protein>
<accession>A0ABD3C3S8</accession>
<evidence type="ECO:0000313" key="1">
    <source>
        <dbReference type="EMBL" id="KAL3624418.1"/>
    </source>
</evidence>
<comment type="caution">
    <text evidence="1">The sequence shown here is derived from an EMBL/GenBank/DDBJ whole genome shotgun (WGS) entry which is preliminary data.</text>
</comment>
<dbReference type="Proteomes" id="UP001632038">
    <property type="component" value="Unassembled WGS sequence"/>
</dbReference>
<dbReference type="AlphaFoldDB" id="A0ABD3C3S8"/>
<organism evidence="1 2">
    <name type="scientific">Castilleja foliolosa</name>
    <dbReference type="NCBI Taxonomy" id="1961234"/>
    <lineage>
        <taxon>Eukaryota</taxon>
        <taxon>Viridiplantae</taxon>
        <taxon>Streptophyta</taxon>
        <taxon>Embryophyta</taxon>
        <taxon>Tracheophyta</taxon>
        <taxon>Spermatophyta</taxon>
        <taxon>Magnoliopsida</taxon>
        <taxon>eudicotyledons</taxon>
        <taxon>Gunneridae</taxon>
        <taxon>Pentapetalae</taxon>
        <taxon>asterids</taxon>
        <taxon>lamiids</taxon>
        <taxon>Lamiales</taxon>
        <taxon>Orobanchaceae</taxon>
        <taxon>Pedicularideae</taxon>
        <taxon>Castillejinae</taxon>
        <taxon>Castilleja</taxon>
    </lineage>
</organism>
<name>A0ABD3C3S8_9LAMI</name>
<reference evidence="2" key="1">
    <citation type="journal article" date="2024" name="IScience">
        <title>Strigolactones Initiate the Formation of Haustorium-like Structures in Castilleja.</title>
        <authorList>
            <person name="Buerger M."/>
            <person name="Peterson D."/>
            <person name="Chory J."/>
        </authorList>
    </citation>
    <scope>NUCLEOTIDE SEQUENCE [LARGE SCALE GENOMIC DNA]</scope>
</reference>
<keyword evidence="2" id="KW-1185">Reference proteome</keyword>
<proteinExistence type="predicted"/>
<sequence length="110" mass="12810">MGTTVFGRLLDHIAKVRARAIERAAIKDEIERFSFVTEDVSQVKPGYMEPLRQMCFDRYGPRDIDVEAIIKKTQGSLRDIIQNYPCYVGKKMEIRIKGRGFKIRDTDIER</sequence>
<dbReference type="EMBL" id="JAVIJP010000053">
    <property type="protein sequence ID" value="KAL3624418.1"/>
    <property type="molecule type" value="Genomic_DNA"/>
</dbReference>
<evidence type="ECO:0000313" key="2">
    <source>
        <dbReference type="Proteomes" id="UP001632038"/>
    </source>
</evidence>
<gene>
    <name evidence="1" type="ORF">CASFOL_031086</name>
</gene>